<reference evidence="1" key="1">
    <citation type="journal article" date="2014" name="Front. Microbiol.">
        <title>High frequency of phylogenetically diverse reductive dehalogenase-homologous genes in deep subseafloor sedimentary metagenomes.</title>
        <authorList>
            <person name="Kawai M."/>
            <person name="Futagami T."/>
            <person name="Toyoda A."/>
            <person name="Takaki Y."/>
            <person name="Nishi S."/>
            <person name="Hori S."/>
            <person name="Arai W."/>
            <person name="Tsubouchi T."/>
            <person name="Morono Y."/>
            <person name="Uchiyama I."/>
            <person name="Ito T."/>
            <person name="Fujiyama A."/>
            <person name="Inagaki F."/>
            <person name="Takami H."/>
        </authorList>
    </citation>
    <scope>NUCLEOTIDE SEQUENCE</scope>
    <source>
        <strain evidence="1">Expedition CK06-06</strain>
    </source>
</reference>
<accession>X1A130</accession>
<sequence>MLTDRMKKKIDEVIKVQKRAGMPDDLIRGAVRDCVAGEYAKLMQETMVEMEEYLKDKLS</sequence>
<dbReference type="AlphaFoldDB" id="X1A130"/>
<evidence type="ECO:0000313" key="1">
    <source>
        <dbReference type="EMBL" id="GAG75454.1"/>
    </source>
</evidence>
<comment type="caution">
    <text evidence="1">The sequence shown here is derived from an EMBL/GenBank/DDBJ whole genome shotgun (WGS) entry which is preliminary data.</text>
</comment>
<dbReference type="EMBL" id="BART01017184">
    <property type="protein sequence ID" value="GAG75454.1"/>
    <property type="molecule type" value="Genomic_DNA"/>
</dbReference>
<proteinExistence type="predicted"/>
<protein>
    <submittedName>
        <fullName evidence="1">Uncharacterized protein</fullName>
    </submittedName>
</protein>
<gene>
    <name evidence="1" type="ORF">S01H4_32785</name>
</gene>
<name>X1A130_9ZZZZ</name>
<organism evidence="1">
    <name type="scientific">marine sediment metagenome</name>
    <dbReference type="NCBI Taxonomy" id="412755"/>
    <lineage>
        <taxon>unclassified sequences</taxon>
        <taxon>metagenomes</taxon>
        <taxon>ecological metagenomes</taxon>
    </lineage>
</organism>